<keyword evidence="2" id="KW-0732">Signal</keyword>
<organism evidence="4 5">
    <name type="scientific">Luoshenia tenuis</name>
    <dbReference type="NCBI Taxonomy" id="2763654"/>
    <lineage>
        <taxon>Bacteria</taxon>
        <taxon>Bacillati</taxon>
        <taxon>Bacillota</taxon>
        <taxon>Clostridia</taxon>
        <taxon>Christensenellales</taxon>
        <taxon>Christensenellaceae</taxon>
        <taxon>Luoshenia</taxon>
    </lineage>
</organism>
<dbReference type="PANTHER" id="PTHR41542">
    <property type="entry name" value="BLL5807 PROTEIN"/>
    <property type="match status" value="1"/>
</dbReference>
<keyword evidence="1" id="KW-1133">Transmembrane helix</keyword>
<keyword evidence="5" id="KW-1185">Reference proteome</keyword>
<feature type="domain" description="Tim44-like" evidence="3">
    <location>
        <begin position="112"/>
        <end position="296"/>
    </location>
</feature>
<dbReference type="AlphaFoldDB" id="A0A926D0C7"/>
<feature type="signal peptide" evidence="2">
    <location>
        <begin position="1"/>
        <end position="27"/>
    </location>
</feature>
<dbReference type="Proteomes" id="UP000654279">
    <property type="component" value="Unassembled WGS sequence"/>
</dbReference>
<dbReference type="EMBL" id="JACRSO010000003">
    <property type="protein sequence ID" value="MBC8529433.1"/>
    <property type="molecule type" value="Genomic_DNA"/>
</dbReference>
<feature type="transmembrane region" description="Helical" evidence="1">
    <location>
        <begin position="70"/>
        <end position="88"/>
    </location>
</feature>
<keyword evidence="1" id="KW-0472">Membrane</keyword>
<dbReference type="InterPro" id="IPR007379">
    <property type="entry name" value="Tim44-like_dom"/>
</dbReference>
<evidence type="ECO:0000259" key="3">
    <source>
        <dbReference type="SMART" id="SM00978"/>
    </source>
</evidence>
<feature type="chain" id="PRO_5038875749" evidence="2">
    <location>
        <begin position="28"/>
        <end position="302"/>
    </location>
</feature>
<protein>
    <submittedName>
        <fullName evidence="4">TIM44-like domain-containing protein</fullName>
    </submittedName>
</protein>
<dbReference type="PANTHER" id="PTHR41542:SF1">
    <property type="entry name" value="BLL5807 PROTEIN"/>
    <property type="match status" value="1"/>
</dbReference>
<name>A0A926D0C7_9FIRM</name>
<dbReference type="SMART" id="SM00978">
    <property type="entry name" value="Tim44"/>
    <property type="match status" value="1"/>
</dbReference>
<accession>A0A926D0C7</accession>
<evidence type="ECO:0000313" key="5">
    <source>
        <dbReference type="Proteomes" id="UP000654279"/>
    </source>
</evidence>
<dbReference type="Gene3D" id="3.10.450.240">
    <property type="match status" value="1"/>
</dbReference>
<proteinExistence type="predicted"/>
<comment type="caution">
    <text evidence="4">The sequence shown here is derived from an EMBL/GenBank/DDBJ whole genome shotgun (WGS) entry which is preliminary data.</text>
</comment>
<dbReference type="SUPFAM" id="SSF54427">
    <property type="entry name" value="NTF2-like"/>
    <property type="match status" value="1"/>
</dbReference>
<gene>
    <name evidence="4" type="ORF">H8699_08340</name>
</gene>
<evidence type="ECO:0000256" key="2">
    <source>
        <dbReference type="SAM" id="SignalP"/>
    </source>
</evidence>
<reference evidence="4" key="1">
    <citation type="submission" date="2020-08" db="EMBL/GenBank/DDBJ databases">
        <title>Genome public.</title>
        <authorList>
            <person name="Liu C."/>
            <person name="Sun Q."/>
        </authorList>
    </citation>
    <scope>NUCLEOTIDE SEQUENCE</scope>
    <source>
        <strain evidence="4">NSJ-44</strain>
    </source>
</reference>
<dbReference type="RefSeq" id="WP_249285277.1">
    <property type="nucleotide sequence ID" value="NZ_JACRSO010000003.1"/>
</dbReference>
<dbReference type="Pfam" id="PF04280">
    <property type="entry name" value="Tim44"/>
    <property type="match status" value="1"/>
</dbReference>
<sequence>MKKQKLFRILIALTLAAALLCALPALGLADAGNFAGGSDYGGSSGGGSDWGGSSSSSWSSGGSYSGGGSFSPFSILVLVVIVVVYLIIKSTRKKKGTSSVSFNAGNTPRPLADNLLAPLRQADPNFSKEALLERVGNMYVQMQQAWEQKQWAPIRMLMTDALFGQFNRQIDEYIQKQQTNHVERIAVLSTEITGYRQDAVNDVLTIRIMTRIIDYVTDDRTGAVVSGSKTKELFMTYEWTLIRSKGVQTPKQIGVRMTECPNCGAPVNVNQSGQCEYCSSVLTSGEYDWVISAIRGISQQSR</sequence>
<dbReference type="InterPro" id="IPR032710">
    <property type="entry name" value="NTF2-like_dom_sf"/>
</dbReference>
<evidence type="ECO:0000313" key="4">
    <source>
        <dbReference type="EMBL" id="MBC8529433.1"/>
    </source>
</evidence>
<keyword evidence="1" id="KW-0812">Transmembrane</keyword>
<evidence type="ECO:0000256" key="1">
    <source>
        <dbReference type="SAM" id="Phobius"/>
    </source>
</evidence>